<dbReference type="Gene3D" id="3.80.10.10">
    <property type="entry name" value="Ribonuclease Inhibitor"/>
    <property type="match status" value="2"/>
</dbReference>
<accession>A0A5N5MAB4</accession>
<dbReference type="PANTHER" id="PTHR48051">
    <property type="match status" value="1"/>
</dbReference>
<keyword evidence="4" id="KW-1185">Reference proteome</keyword>
<dbReference type="PANTHER" id="PTHR48051:SF1">
    <property type="entry name" value="RAS SUPPRESSOR PROTEIN 1"/>
    <property type="match status" value="1"/>
</dbReference>
<evidence type="ECO:0000313" key="4">
    <source>
        <dbReference type="Proteomes" id="UP000326939"/>
    </source>
</evidence>
<name>A0A5N5MAB4_9ROSI</name>
<sequence length="366" mass="41434">MMYEQRQQPLMNRADRRKINGERRNAIEEERLEVVDLSCMSLETLPNPSLNLATICELYLFNNDLQIIPESLTARMLNLVVLDVHSNQLKSLPNSIGCLSKLKVLNVSGNLIESLPRTIENCRSLEELNANFNKLSRLPDTIGFELVNLKKLSVNSNKLVFLPVSTSHLTSLKILDARLNNLRSLPEDLENLINLEVLNVSQNFQYLETLPYSIGLLISLVELDASYNQITTLPDSMGCLRKLQKLCVEGNPLVSPPMEVVERGLQGVKEYLSEKMNAGHKSPTKKSWVGKLVKYGTFNGRIGSRKDRQWFHVSPDHYHSFDGPDSPGYNRKSPKYTGNCSIEGLASPRQLGMFSPRRLFSPKNFF</sequence>
<evidence type="ECO:0008006" key="5">
    <source>
        <dbReference type="Google" id="ProtNLM"/>
    </source>
</evidence>
<dbReference type="SUPFAM" id="SSF52058">
    <property type="entry name" value="L domain-like"/>
    <property type="match status" value="1"/>
</dbReference>
<protein>
    <recommendedName>
        <fullName evidence="5">Leucine-rich repeat-containing N-terminal plant-type domain-containing protein</fullName>
    </recommendedName>
</protein>
<dbReference type="Proteomes" id="UP000326939">
    <property type="component" value="Chromosome 6"/>
</dbReference>
<reference evidence="4" key="1">
    <citation type="journal article" date="2019" name="Gigascience">
        <title>De novo genome assembly of the endangered Acer yangbiense, a plant species with extremely small populations endemic to Yunnan Province, China.</title>
        <authorList>
            <person name="Yang J."/>
            <person name="Wariss H.M."/>
            <person name="Tao L."/>
            <person name="Zhang R."/>
            <person name="Yun Q."/>
            <person name="Hollingsworth P."/>
            <person name="Dao Z."/>
            <person name="Luo G."/>
            <person name="Guo H."/>
            <person name="Ma Y."/>
            <person name="Sun W."/>
        </authorList>
    </citation>
    <scope>NUCLEOTIDE SEQUENCE [LARGE SCALE GENOMIC DNA]</scope>
    <source>
        <strain evidence="4">cv. br00</strain>
    </source>
</reference>
<dbReference type="SMART" id="SM00364">
    <property type="entry name" value="LRR_BAC"/>
    <property type="match status" value="7"/>
</dbReference>
<evidence type="ECO:0000256" key="1">
    <source>
        <dbReference type="ARBA" id="ARBA00022614"/>
    </source>
</evidence>
<dbReference type="InterPro" id="IPR032675">
    <property type="entry name" value="LRR_dom_sf"/>
</dbReference>
<dbReference type="InterPro" id="IPR001611">
    <property type="entry name" value="Leu-rich_rpt"/>
</dbReference>
<dbReference type="AlphaFoldDB" id="A0A5N5MAB4"/>
<dbReference type="EMBL" id="VDCV01000006">
    <property type="protein sequence ID" value="KAB5551957.1"/>
    <property type="molecule type" value="Genomic_DNA"/>
</dbReference>
<dbReference type="GO" id="GO:0005737">
    <property type="term" value="C:cytoplasm"/>
    <property type="evidence" value="ECO:0007669"/>
    <property type="project" value="TreeGrafter"/>
</dbReference>
<gene>
    <name evidence="3" type="ORF">DKX38_009268</name>
</gene>
<keyword evidence="2" id="KW-0677">Repeat</keyword>
<dbReference type="InterPro" id="IPR003591">
    <property type="entry name" value="Leu-rich_rpt_typical-subtyp"/>
</dbReference>
<evidence type="ECO:0000256" key="2">
    <source>
        <dbReference type="ARBA" id="ARBA00022737"/>
    </source>
</evidence>
<keyword evidence="1" id="KW-0433">Leucine-rich repeat</keyword>
<dbReference type="SMART" id="SM00365">
    <property type="entry name" value="LRR_SD22"/>
    <property type="match status" value="4"/>
</dbReference>
<dbReference type="InterPro" id="IPR050216">
    <property type="entry name" value="LRR_domain-containing"/>
</dbReference>
<dbReference type="Pfam" id="PF13855">
    <property type="entry name" value="LRR_8"/>
    <property type="match status" value="1"/>
</dbReference>
<proteinExistence type="predicted"/>
<comment type="caution">
    <text evidence="3">The sequence shown here is derived from an EMBL/GenBank/DDBJ whole genome shotgun (WGS) entry which is preliminary data.</text>
</comment>
<dbReference type="Pfam" id="PF00560">
    <property type="entry name" value="LRR_1"/>
    <property type="match status" value="1"/>
</dbReference>
<dbReference type="SMART" id="SM00369">
    <property type="entry name" value="LRR_TYP"/>
    <property type="match status" value="7"/>
</dbReference>
<evidence type="ECO:0000313" key="3">
    <source>
        <dbReference type="EMBL" id="KAB5551957.1"/>
    </source>
</evidence>
<organism evidence="3 4">
    <name type="scientific">Salix brachista</name>
    <dbReference type="NCBI Taxonomy" id="2182728"/>
    <lineage>
        <taxon>Eukaryota</taxon>
        <taxon>Viridiplantae</taxon>
        <taxon>Streptophyta</taxon>
        <taxon>Embryophyta</taxon>
        <taxon>Tracheophyta</taxon>
        <taxon>Spermatophyta</taxon>
        <taxon>Magnoliopsida</taxon>
        <taxon>eudicotyledons</taxon>
        <taxon>Gunneridae</taxon>
        <taxon>Pentapetalae</taxon>
        <taxon>rosids</taxon>
        <taxon>fabids</taxon>
        <taxon>Malpighiales</taxon>
        <taxon>Salicaceae</taxon>
        <taxon>Saliceae</taxon>
        <taxon>Salix</taxon>
    </lineage>
</organism>
<dbReference type="PROSITE" id="PS51450">
    <property type="entry name" value="LRR"/>
    <property type="match status" value="3"/>
</dbReference>